<proteinExistence type="inferred from homology"/>
<sequence>MSLTSRVSNSSFIVSSVFELKANSEDGGGGFRFMLGPFGKTNKEGLIKLWKKKIIQFGVCHGFRNAYNMVLHKFGEKLYFGLVTTMTYHLKEISKSIEAALGELFLEELNRKWAEHNKALQMIRDILMYMDKTFIPSTHKTLVHKLGLNLWRDVVIHSGKT</sequence>
<gene>
    <name evidence="3" type="ORF">M0R45_008569</name>
</gene>
<comment type="similarity">
    <text evidence="1">Belongs to the cullin family.</text>
</comment>
<dbReference type="SUPFAM" id="SSF74788">
    <property type="entry name" value="Cullin repeat-like"/>
    <property type="match status" value="1"/>
</dbReference>
<dbReference type="InterPro" id="IPR016159">
    <property type="entry name" value="Cullin_repeat-like_dom_sf"/>
</dbReference>
<keyword evidence="4" id="KW-1185">Reference proteome</keyword>
<dbReference type="InterPro" id="IPR001373">
    <property type="entry name" value="Cullin_N"/>
</dbReference>
<organism evidence="3 4">
    <name type="scientific">Rubus argutus</name>
    <name type="common">Southern blackberry</name>
    <dbReference type="NCBI Taxonomy" id="59490"/>
    <lineage>
        <taxon>Eukaryota</taxon>
        <taxon>Viridiplantae</taxon>
        <taxon>Streptophyta</taxon>
        <taxon>Embryophyta</taxon>
        <taxon>Tracheophyta</taxon>
        <taxon>Spermatophyta</taxon>
        <taxon>Magnoliopsida</taxon>
        <taxon>eudicotyledons</taxon>
        <taxon>Gunneridae</taxon>
        <taxon>Pentapetalae</taxon>
        <taxon>rosids</taxon>
        <taxon>fabids</taxon>
        <taxon>Rosales</taxon>
        <taxon>Rosaceae</taxon>
        <taxon>Rosoideae</taxon>
        <taxon>Rosoideae incertae sedis</taxon>
        <taxon>Rubus</taxon>
    </lineage>
</organism>
<dbReference type="InterPro" id="IPR045093">
    <property type="entry name" value="Cullin"/>
</dbReference>
<dbReference type="Gene3D" id="1.20.1310.10">
    <property type="entry name" value="Cullin Repeats"/>
    <property type="match status" value="1"/>
</dbReference>
<comment type="caution">
    <text evidence="3">The sequence shown here is derived from an EMBL/GenBank/DDBJ whole genome shotgun (WGS) entry which is preliminary data.</text>
</comment>
<evidence type="ECO:0000313" key="3">
    <source>
        <dbReference type="EMBL" id="KAK9942926.1"/>
    </source>
</evidence>
<dbReference type="GO" id="GO:0006511">
    <property type="term" value="P:ubiquitin-dependent protein catabolic process"/>
    <property type="evidence" value="ECO:0007669"/>
    <property type="project" value="InterPro"/>
</dbReference>
<feature type="domain" description="Cullin N-terminal" evidence="2">
    <location>
        <begin position="46"/>
        <end position="157"/>
    </location>
</feature>
<accession>A0AAW1Y340</accession>
<dbReference type="Pfam" id="PF00888">
    <property type="entry name" value="Cullin"/>
    <property type="match status" value="1"/>
</dbReference>
<evidence type="ECO:0000313" key="4">
    <source>
        <dbReference type="Proteomes" id="UP001457282"/>
    </source>
</evidence>
<evidence type="ECO:0000256" key="1">
    <source>
        <dbReference type="ARBA" id="ARBA00006019"/>
    </source>
</evidence>
<protein>
    <recommendedName>
        <fullName evidence="2">Cullin N-terminal domain-containing protein</fullName>
    </recommendedName>
</protein>
<dbReference type="AlphaFoldDB" id="A0AAW1Y340"/>
<dbReference type="PANTHER" id="PTHR11932">
    <property type="entry name" value="CULLIN"/>
    <property type="match status" value="1"/>
</dbReference>
<dbReference type="Proteomes" id="UP001457282">
    <property type="component" value="Unassembled WGS sequence"/>
</dbReference>
<reference evidence="3 4" key="1">
    <citation type="journal article" date="2023" name="G3 (Bethesda)">
        <title>A chromosome-length genome assembly and annotation of blackberry (Rubus argutus, cv. 'Hillquist').</title>
        <authorList>
            <person name="Bruna T."/>
            <person name="Aryal R."/>
            <person name="Dudchenko O."/>
            <person name="Sargent D.J."/>
            <person name="Mead D."/>
            <person name="Buti M."/>
            <person name="Cavallini A."/>
            <person name="Hytonen T."/>
            <person name="Andres J."/>
            <person name="Pham M."/>
            <person name="Weisz D."/>
            <person name="Mascagni F."/>
            <person name="Usai G."/>
            <person name="Natali L."/>
            <person name="Bassil N."/>
            <person name="Fernandez G.E."/>
            <person name="Lomsadze A."/>
            <person name="Armour M."/>
            <person name="Olukolu B."/>
            <person name="Poorten T."/>
            <person name="Britton C."/>
            <person name="Davik J."/>
            <person name="Ashrafi H."/>
            <person name="Aiden E.L."/>
            <person name="Borodovsky M."/>
            <person name="Worthington M."/>
        </authorList>
    </citation>
    <scope>NUCLEOTIDE SEQUENCE [LARGE SCALE GENOMIC DNA]</scope>
    <source>
        <strain evidence="3">PI 553951</strain>
    </source>
</reference>
<dbReference type="GO" id="GO:0031625">
    <property type="term" value="F:ubiquitin protein ligase binding"/>
    <property type="evidence" value="ECO:0007669"/>
    <property type="project" value="InterPro"/>
</dbReference>
<name>A0AAW1Y340_RUBAR</name>
<dbReference type="EMBL" id="JBEDUW010000002">
    <property type="protein sequence ID" value="KAK9942926.1"/>
    <property type="molecule type" value="Genomic_DNA"/>
</dbReference>
<evidence type="ECO:0000259" key="2">
    <source>
        <dbReference type="Pfam" id="PF00888"/>
    </source>
</evidence>